<accession>B4W166</accession>
<name>B4W166_9CYAN</name>
<dbReference type="PANTHER" id="PTHR33908">
    <property type="entry name" value="MANNOSYLTRANSFERASE YKCB-RELATED"/>
    <property type="match status" value="1"/>
</dbReference>
<dbReference type="AlphaFoldDB" id="B4W166"/>
<evidence type="ECO:0000256" key="2">
    <source>
        <dbReference type="ARBA" id="ARBA00022475"/>
    </source>
</evidence>
<evidence type="ECO:0000313" key="11">
    <source>
        <dbReference type="Proteomes" id="UP000003835"/>
    </source>
</evidence>
<dbReference type="GO" id="GO:0009103">
    <property type="term" value="P:lipopolysaccharide biosynthetic process"/>
    <property type="evidence" value="ECO:0007669"/>
    <property type="project" value="UniProtKB-ARBA"/>
</dbReference>
<dbReference type="PANTHER" id="PTHR33908:SF11">
    <property type="entry name" value="MEMBRANE PROTEIN"/>
    <property type="match status" value="1"/>
</dbReference>
<dbReference type="InterPro" id="IPR038731">
    <property type="entry name" value="RgtA/B/C-like"/>
</dbReference>
<dbReference type="RefSeq" id="WP_006104896.1">
    <property type="nucleotide sequence ID" value="NZ_DS989867.1"/>
</dbReference>
<organism evidence="10 11">
    <name type="scientific">Coleofasciculus chthonoplastes PCC 7420</name>
    <dbReference type="NCBI Taxonomy" id="118168"/>
    <lineage>
        <taxon>Bacteria</taxon>
        <taxon>Bacillati</taxon>
        <taxon>Cyanobacteriota</taxon>
        <taxon>Cyanophyceae</taxon>
        <taxon>Coleofasciculales</taxon>
        <taxon>Coleofasciculaceae</taxon>
        <taxon>Coleofasciculus</taxon>
    </lineage>
</organism>
<keyword evidence="4" id="KW-0808">Transferase</keyword>
<feature type="transmembrane region" description="Helical" evidence="8">
    <location>
        <begin position="12"/>
        <end position="32"/>
    </location>
</feature>
<evidence type="ECO:0000256" key="3">
    <source>
        <dbReference type="ARBA" id="ARBA00022676"/>
    </source>
</evidence>
<evidence type="ECO:0000256" key="8">
    <source>
        <dbReference type="SAM" id="Phobius"/>
    </source>
</evidence>
<dbReference type="OrthoDB" id="136232at2"/>
<dbReference type="EMBL" id="DS989867">
    <property type="protein sequence ID" value="EDX72073.1"/>
    <property type="molecule type" value="Genomic_DNA"/>
</dbReference>
<keyword evidence="11" id="KW-1185">Reference proteome</keyword>
<evidence type="ECO:0000256" key="4">
    <source>
        <dbReference type="ARBA" id="ARBA00022679"/>
    </source>
</evidence>
<feature type="transmembrane region" description="Helical" evidence="8">
    <location>
        <begin position="83"/>
        <end position="99"/>
    </location>
</feature>
<comment type="subcellular location">
    <subcellularLocation>
        <location evidence="1">Cell membrane</location>
        <topology evidence="1">Multi-pass membrane protein</topology>
    </subcellularLocation>
</comment>
<dbReference type="STRING" id="118168.MC7420_7553"/>
<sequence>MLKNYLPDIRIILIALGLRILWAIAVPVIPVSDSNAYDTFALNLATGQGYGWESGDPTAYWPPGTSFVYALFYWLFGHNYLPIIVFNLLLTAVIIWVSMRLAETWFNRRIAIVTGIILALWPSQIQFTTVLASELLFTALVLVGLWLWLNEGLTLRSRALGVAVVLAAASYVRPTALLIPILLLFERAVRTREIFKNLTATLVMFVVMALLIAPWSIRNTQVFGQFTTISTNSGANLWMGNNPESTGGYMPLPPEAKGMNEAQRDDYLKSAAVAHIKEKPFLFIRRSLVRLVQTHARESIGVSWNEKGLVKRYGTGVLLPLKIINQLYWLAALGLGLIGIVLLGKQQGWVMMISHPTVLFWGYFAAVHAVIVAQDRYHFPSIPMIAILAALTILSLLKVRQKRQKISETS</sequence>
<feature type="transmembrane region" description="Helical" evidence="8">
    <location>
        <begin position="327"/>
        <end position="344"/>
    </location>
</feature>
<dbReference type="GO" id="GO:0016763">
    <property type="term" value="F:pentosyltransferase activity"/>
    <property type="evidence" value="ECO:0007669"/>
    <property type="project" value="TreeGrafter"/>
</dbReference>
<keyword evidence="3" id="KW-0328">Glycosyltransferase</keyword>
<keyword evidence="2" id="KW-1003">Cell membrane</keyword>
<reference evidence="10 11" key="1">
    <citation type="submission" date="2008-07" db="EMBL/GenBank/DDBJ databases">
        <authorList>
            <person name="Tandeau de Marsac N."/>
            <person name="Ferriera S."/>
            <person name="Johnson J."/>
            <person name="Kravitz S."/>
            <person name="Beeson K."/>
            <person name="Sutton G."/>
            <person name="Rogers Y.-H."/>
            <person name="Friedman R."/>
            <person name="Frazier M."/>
            <person name="Venter J.C."/>
        </authorList>
    </citation>
    <scope>NUCLEOTIDE SEQUENCE [LARGE SCALE GENOMIC DNA]</scope>
    <source>
        <strain evidence="10 11">PCC 7420</strain>
    </source>
</reference>
<evidence type="ECO:0000256" key="6">
    <source>
        <dbReference type="ARBA" id="ARBA00022989"/>
    </source>
</evidence>
<evidence type="ECO:0000259" key="9">
    <source>
        <dbReference type="Pfam" id="PF13231"/>
    </source>
</evidence>
<keyword evidence="7 8" id="KW-0472">Membrane</keyword>
<dbReference type="HOGENOM" id="CLU_048081_1_0_3"/>
<feature type="transmembrane region" description="Helical" evidence="8">
    <location>
        <begin position="161"/>
        <end position="185"/>
    </location>
</feature>
<feature type="transmembrane region" description="Helical" evidence="8">
    <location>
        <begin position="197"/>
        <end position="217"/>
    </location>
</feature>
<keyword evidence="5 8" id="KW-0812">Transmembrane</keyword>
<feature type="domain" description="Glycosyltransferase RgtA/B/C/D-like" evidence="9">
    <location>
        <begin position="62"/>
        <end position="215"/>
    </location>
</feature>
<evidence type="ECO:0000256" key="1">
    <source>
        <dbReference type="ARBA" id="ARBA00004651"/>
    </source>
</evidence>
<evidence type="ECO:0000313" key="10">
    <source>
        <dbReference type="EMBL" id="EDX72073.1"/>
    </source>
</evidence>
<gene>
    <name evidence="10" type="ORF">MC7420_7553</name>
</gene>
<feature type="transmembrane region" description="Helical" evidence="8">
    <location>
        <begin position="105"/>
        <end position="123"/>
    </location>
</feature>
<evidence type="ECO:0000256" key="5">
    <source>
        <dbReference type="ARBA" id="ARBA00022692"/>
    </source>
</evidence>
<proteinExistence type="predicted"/>
<dbReference type="GO" id="GO:0005886">
    <property type="term" value="C:plasma membrane"/>
    <property type="evidence" value="ECO:0007669"/>
    <property type="project" value="UniProtKB-SubCell"/>
</dbReference>
<dbReference type="InterPro" id="IPR050297">
    <property type="entry name" value="LipidA_mod_glycosyltrf_83"/>
</dbReference>
<dbReference type="eggNOG" id="COG1807">
    <property type="taxonomic scope" value="Bacteria"/>
</dbReference>
<evidence type="ECO:0000256" key="7">
    <source>
        <dbReference type="ARBA" id="ARBA00023136"/>
    </source>
</evidence>
<protein>
    <recommendedName>
        <fullName evidence="9">Glycosyltransferase RgtA/B/C/D-like domain-containing protein</fullName>
    </recommendedName>
</protein>
<dbReference type="Proteomes" id="UP000003835">
    <property type="component" value="Unassembled WGS sequence"/>
</dbReference>
<feature type="transmembrane region" description="Helical" evidence="8">
    <location>
        <begin position="356"/>
        <end position="373"/>
    </location>
</feature>
<dbReference type="Pfam" id="PF13231">
    <property type="entry name" value="PMT_2"/>
    <property type="match status" value="1"/>
</dbReference>
<keyword evidence="6 8" id="KW-1133">Transmembrane helix</keyword>
<feature type="transmembrane region" description="Helical" evidence="8">
    <location>
        <begin position="379"/>
        <end position="397"/>
    </location>
</feature>